<evidence type="ECO:0000313" key="6">
    <source>
        <dbReference type="EMBL" id="MFN2975245.1"/>
    </source>
</evidence>
<comment type="subcellular location">
    <subcellularLocation>
        <location evidence="1">Cell outer membrane</location>
    </subcellularLocation>
</comment>
<evidence type="ECO:0000256" key="4">
    <source>
        <dbReference type="SAM" id="SignalP"/>
    </source>
</evidence>
<evidence type="ECO:0000256" key="2">
    <source>
        <dbReference type="ARBA" id="ARBA00023136"/>
    </source>
</evidence>
<gene>
    <name evidence="6" type="ORF">ACK2TP_05670</name>
</gene>
<sequence>MFRTRTLVAAIAATTFTLSLPYAAVSQSDSSSLSGTVSDASGAALPNARITVTNNATKAVNTVTSNESGGYTVPNIPSGDYTVHVEASGFQSYDIQNVHVDPSIGRKIDASLKVGETSAVVEVQSDANTVQTESATVGQLVTQEQVRSIQLNGRNPLYLSQLEPGVVRNSPMAALSFGLDNGINIGGARSQESLITLDGAPAVRTRSNGTSVGVADVDSTGQVQILTNSYPAEYGRSDGGQVRIVPRSGTSSFHGSAFEFLRNTFFNANTWQRKLPSNSLRVRSRPPGFVYNQFGYNFNGPVTFPGFNKSRTHLFFLFGQEYLRYNHDDTVFQKVPTTLMRQGNFSELLGPNIFYNGVQQIYNPTTRQPYQGNIIPAGDQSANGLGLLNAFPAPNAAGANYNWFESAPYIERQRKDTYVIDYIPADAHRIRFTVLNYNYNDLEPHYGNFNRNPRIFNRPNQIGVIHYTWSASPTLVNEVIVSGASDHVTINIDTSSGRYNRTNYGINYPYLYSASTKTLPNKIPTVQIANFTLLDGGPYPSRSGGIVYNAADNITKVLGNHTLKAGFNFEYSGENNFDQITVSNTPGSTNNQNGKFVFSDSRGLANTSSVGTSGVAVANTALGLFDTYGEIGQRSYTLYRSTMYEGFVQDTWRATPKLVVEAGIRYSWYNPYYAKWGNQSVFSPSNYNPSIAAIVNPNTDVVTTPNGDQSRYNGVVIPGSGFPSIAQGHVASDILANGYSFLFRGYDRNYSPTIKTDIQPRLGLTYQVRSGLVLRAGGGRYTQRLGITDNVFTGGNAPFQPSSTVSLGGADQPGGVGSNLFPFNYSSQAYNYPSPNAYNWNATVEQEFQKLGVLTMAYAGRRGVHLEELLNINQLQPGTLQANPTIRQQDYLRPYKGFSNINQSTNGGASFYNSLQVNLRRRLQNGLLFGVAYTWSKSTDFGSSNGTILPNTFDKNIYYGPSDFDRRHVFVANVVYNIDQFSRSSNGFARAVLGRWQVSSTLQGQTGAPLNVSTSTDFAGVGPGSGNQLVPLIRGMQSFKSFAGQTGTSTWFDIGAYPTLNGSRSNAALTNLYAGRFAPRGNRNIIYGPGFQSYNAALNKTFPIIPGHESQTLVFRAEAFNIANHPTPDNPDTGYTSSTFGQSKTKGGTYAADRQFQFSLRYAF</sequence>
<evidence type="ECO:0000256" key="3">
    <source>
        <dbReference type="ARBA" id="ARBA00023237"/>
    </source>
</evidence>
<evidence type="ECO:0000256" key="1">
    <source>
        <dbReference type="ARBA" id="ARBA00004442"/>
    </source>
</evidence>
<comment type="caution">
    <text evidence="6">The sequence shown here is derived from an EMBL/GenBank/DDBJ whole genome shotgun (WGS) entry which is preliminary data.</text>
</comment>
<feature type="domain" description="TonB-dependent transporter Oar-like beta-barrel" evidence="5">
    <location>
        <begin position="247"/>
        <end position="1157"/>
    </location>
</feature>
<feature type="signal peptide" evidence="4">
    <location>
        <begin position="1"/>
        <end position="24"/>
    </location>
</feature>
<dbReference type="Proteomes" id="UP001634747">
    <property type="component" value="Unassembled WGS sequence"/>
</dbReference>
<dbReference type="SUPFAM" id="SSF56935">
    <property type="entry name" value="Porins"/>
    <property type="match status" value="1"/>
</dbReference>
<protein>
    <submittedName>
        <fullName evidence="6">Carboxypeptidase regulatory-like domain-containing protein</fullName>
    </submittedName>
</protein>
<evidence type="ECO:0000259" key="5">
    <source>
        <dbReference type="Pfam" id="PF25183"/>
    </source>
</evidence>
<accession>A0ABW9KHH5</accession>
<evidence type="ECO:0000313" key="7">
    <source>
        <dbReference type="Proteomes" id="UP001634747"/>
    </source>
</evidence>
<feature type="chain" id="PRO_5047307486" evidence="4">
    <location>
        <begin position="25"/>
        <end position="1164"/>
    </location>
</feature>
<keyword evidence="4" id="KW-0732">Signal</keyword>
<dbReference type="InterPro" id="IPR057601">
    <property type="entry name" value="Oar-like_b-barrel"/>
</dbReference>
<dbReference type="SUPFAM" id="SSF49464">
    <property type="entry name" value="Carboxypeptidase regulatory domain-like"/>
    <property type="match status" value="1"/>
</dbReference>
<dbReference type="Gene3D" id="2.60.40.1120">
    <property type="entry name" value="Carboxypeptidase-like, regulatory domain"/>
    <property type="match status" value="1"/>
</dbReference>
<dbReference type="Pfam" id="PF13620">
    <property type="entry name" value="CarboxypepD_reg"/>
    <property type="match status" value="1"/>
</dbReference>
<reference evidence="6 7" key="1">
    <citation type="submission" date="2024-12" db="EMBL/GenBank/DDBJ databases">
        <authorList>
            <person name="Lee Y."/>
        </authorList>
    </citation>
    <scope>NUCLEOTIDE SEQUENCE [LARGE SCALE GENOMIC DNA]</scope>
    <source>
        <strain evidence="6 7">03SUJ4</strain>
    </source>
</reference>
<organism evidence="6 7">
    <name type="scientific">Terriglobus aquaticus</name>
    <dbReference type="NCBI Taxonomy" id="940139"/>
    <lineage>
        <taxon>Bacteria</taxon>
        <taxon>Pseudomonadati</taxon>
        <taxon>Acidobacteriota</taxon>
        <taxon>Terriglobia</taxon>
        <taxon>Terriglobales</taxon>
        <taxon>Acidobacteriaceae</taxon>
        <taxon>Terriglobus</taxon>
    </lineage>
</organism>
<name>A0ABW9KHH5_9BACT</name>
<dbReference type="RefSeq" id="WP_263413225.1">
    <property type="nucleotide sequence ID" value="NZ_BAABBH010000001.1"/>
</dbReference>
<proteinExistence type="predicted"/>
<keyword evidence="7" id="KW-1185">Reference proteome</keyword>
<dbReference type="Gene3D" id="2.40.170.20">
    <property type="entry name" value="TonB-dependent receptor, beta-barrel domain"/>
    <property type="match status" value="1"/>
</dbReference>
<dbReference type="Pfam" id="PF25183">
    <property type="entry name" value="OMP_b-brl_4"/>
    <property type="match status" value="1"/>
</dbReference>
<dbReference type="EMBL" id="JBJYXY010000001">
    <property type="protein sequence ID" value="MFN2975245.1"/>
    <property type="molecule type" value="Genomic_DNA"/>
</dbReference>
<dbReference type="InterPro" id="IPR036942">
    <property type="entry name" value="Beta-barrel_TonB_sf"/>
</dbReference>
<keyword evidence="3" id="KW-0998">Cell outer membrane</keyword>
<keyword evidence="2" id="KW-0472">Membrane</keyword>
<dbReference type="InterPro" id="IPR008969">
    <property type="entry name" value="CarboxyPept-like_regulatory"/>
</dbReference>